<comment type="caution">
    <text evidence="3">The sequence shown here is derived from an EMBL/GenBank/DDBJ whole genome shotgun (WGS) entry which is preliminary data.</text>
</comment>
<dbReference type="Pfam" id="PF13193">
    <property type="entry name" value="AMP-binding_C"/>
    <property type="match status" value="1"/>
</dbReference>
<dbReference type="EMBL" id="QRGP01000001">
    <property type="protein sequence ID" value="RDV06324.1"/>
    <property type="molecule type" value="Genomic_DNA"/>
</dbReference>
<dbReference type="PANTHER" id="PTHR43767">
    <property type="entry name" value="LONG-CHAIN-FATTY-ACID--COA LIGASE"/>
    <property type="match status" value="1"/>
</dbReference>
<dbReference type="InterPro" id="IPR000873">
    <property type="entry name" value="AMP-dep_synth/lig_dom"/>
</dbReference>
<dbReference type="Pfam" id="PF00501">
    <property type="entry name" value="AMP-binding"/>
    <property type="match status" value="1"/>
</dbReference>
<dbReference type="AlphaFoldDB" id="A0A371BFG8"/>
<organism evidence="3 4">
    <name type="scientific">Sphingorhabdus pulchriflava</name>
    <dbReference type="NCBI Taxonomy" id="2292257"/>
    <lineage>
        <taxon>Bacteria</taxon>
        <taxon>Pseudomonadati</taxon>
        <taxon>Pseudomonadota</taxon>
        <taxon>Alphaproteobacteria</taxon>
        <taxon>Sphingomonadales</taxon>
        <taxon>Sphingomonadaceae</taxon>
        <taxon>Sphingorhabdus</taxon>
    </lineage>
</organism>
<dbReference type="RefSeq" id="WP_115547879.1">
    <property type="nucleotide sequence ID" value="NZ_QRGP01000001.1"/>
</dbReference>
<keyword evidence="4" id="KW-1185">Reference proteome</keyword>
<feature type="domain" description="AMP-binding enzyme C-terminal" evidence="2">
    <location>
        <begin position="412"/>
        <end position="488"/>
    </location>
</feature>
<dbReference type="InterPro" id="IPR042099">
    <property type="entry name" value="ANL_N_sf"/>
</dbReference>
<reference evidence="4" key="1">
    <citation type="submission" date="2018-08" db="EMBL/GenBank/DDBJ databases">
        <authorList>
            <person name="Kim S.-J."/>
            <person name="Jung G.-Y."/>
        </authorList>
    </citation>
    <scope>NUCLEOTIDE SEQUENCE [LARGE SCALE GENOMIC DNA]</scope>
    <source>
        <strain evidence="4">GY_G</strain>
    </source>
</reference>
<accession>A0A371BFG8</accession>
<dbReference type="GO" id="GO:0016878">
    <property type="term" value="F:acid-thiol ligase activity"/>
    <property type="evidence" value="ECO:0007669"/>
    <property type="project" value="UniProtKB-ARBA"/>
</dbReference>
<sequence length="511" mass="55689">MNLAELVRYWARWRPDHTAIIHNDNRISWAELDARSDAIARGLRAAGVNKGDRVGLLMTNRPEAPIVTVACLKLGAIFVPLNFRLTGIELLPLLEDAECSAVVTEAKHLAQLELAKRTLPFEIFVADSTDARPYDDLIIDSGAVPVEQIALNDAGFICYTSGTTGRQKGALLTHGSAMYPGMAKNLAEGLTWRDSIMVAVPFVFTGAVISCFIQFAVNAGGTMVLESDFDIDRYIHTIEKYRVSAATTVPVIWERLIRSPDFERADISCMISAAAGGAPVSIDLIEAYKAKGISMIQSYGLTEASGLVATMHSEDAMKRIGWAGRAIFGTEIRIGDADGNTLPFGETGEIMVKGPHVMREYWRKPDITAETIVDDWLKTGDLGAMDEEGFLRIVDRSKDMLISGGINVYPAEIERALAAVPGINELAVIGVPDADWGEVPMLVVCANGDRADVMRAIEKEGETSLAKFKRPKHVAFIDEPLPRTLSGKVSKPTLRASFPQVPETAERLFAQ</sequence>
<evidence type="ECO:0000259" key="2">
    <source>
        <dbReference type="Pfam" id="PF13193"/>
    </source>
</evidence>
<name>A0A371BFG8_9SPHN</name>
<dbReference type="PANTHER" id="PTHR43767:SF1">
    <property type="entry name" value="NONRIBOSOMAL PEPTIDE SYNTHASE PES1 (EUROFUNG)-RELATED"/>
    <property type="match status" value="1"/>
</dbReference>
<protein>
    <submittedName>
        <fullName evidence="3">AMP-dependent acyl-CoA synthetase</fullName>
    </submittedName>
</protein>
<evidence type="ECO:0000313" key="3">
    <source>
        <dbReference type="EMBL" id="RDV06324.1"/>
    </source>
</evidence>
<feature type="domain" description="AMP-dependent synthetase/ligase" evidence="1">
    <location>
        <begin position="9"/>
        <end position="362"/>
    </location>
</feature>
<gene>
    <name evidence="3" type="ORF">DXH95_02495</name>
</gene>
<evidence type="ECO:0000259" key="1">
    <source>
        <dbReference type="Pfam" id="PF00501"/>
    </source>
</evidence>
<dbReference type="OrthoDB" id="9803968at2"/>
<dbReference type="Gene3D" id="3.40.50.12780">
    <property type="entry name" value="N-terminal domain of ligase-like"/>
    <property type="match status" value="1"/>
</dbReference>
<dbReference type="Proteomes" id="UP000263833">
    <property type="component" value="Unassembled WGS sequence"/>
</dbReference>
<dbReference type="InterPro" id="IPR050237">
    <property type="entry name" value="ATP-dep_AMP-bd_enzyme"/>
</dbReference>
<dbReference type="SUPFAM" id="SSF56801">
    <property type="entry name" value="Acetyl-CoA synthetase-like"/>
    <property type="match status" value="1"/>
</dbReference>
<dbReference type="InterPro" id="IPR025110">
    <property type="entry name" value="AMP-bd_C"/>
</dbReference>
<proteinExistence type="predicted"/>
<dbReference type="Gene3D" id="3.30.300.30">
    <property type="match status" value="1"/>
</dbReference>
<evidence type="ECO:0000313" key="4">
    <source>
        <dbReference type="Proteomes" id="UP000263833"/>
    </source>
</evidence>
<dbReference type="InterPro" id="IPR045851">
    <property type="entry name" value="AMP-bd_C_sf"/>
</dbReference>